<accession>A0A0F9AMH4</accession>
<name>A0A0F9AMH4_9ZZZZ</name>
<dbReference type="AlphaFoldDB" id="A0A0F9AMH4"/>
<reference evidence="2" key="1">
    <citation type="journal article" date="2015" name="Nature">
        <title>Complex archaea that bridge the gap between prokaryotes and eukaryotes.</title>
        <authorList>
            <person name="Spang A."/>
            <person name="Saw J.H."/>
            <person name="Jorgensen S.L."/>
            <person name="Zaremba-Niedzwiedzka K."/>
            <person name="Martijn J."/>
            <person name="Lind A.E."/>
            <person name="van Eijk R."/>
            <person name="Schleper C."/>
            <person name="Guy L."/>
            <person name="Ettema T.J."/>
        </authorList>
    </citation>
    <scope>NUCLEOTIDE SEQUENCE</scope>
</reference>
<evidence type="ECO:0000313" key="2">
    <source>
        <dbReference type="EMBL" id="KKK79674.1"/>
    </source>
</evidence>
<sequence length="103" mass="11935">MQGQQVPTYKFRCECNKEWTERQALSLDGSEHVSKCPKCGKECQNIALGGTGFQFAGRSMNKQLRDFPDYTDKVNRDAMKDADQMEKIHDARQREDSKKEKEE</sequence>
<proteinExistence type="predicted"/>
<dbReference type="EMBL" id="LAZR01053920">
    <property type="protein sequence ID" value="KKK79674.1"/>
    <property type="molecule type" value="Genomic_DNA"/>
</dbReference>
<protein>
    <submittedName>
        <fullName evidence="2">Uncharacterized protein</fullName>
    </submittedName>
</protein>
<feature type="region of interest" description="Disordered" evidence="1">
    <location>
        <begin position="75"/>
        <end position="103"/>
    </location>
</feature>
<gene>
    <name evidence="2" type="ORF">LCGC14_2831120</name>
</gene>
<organism evidence="2">
    <name type="scientific">marine sediment metagenome</name>
    <dbReference type="NCBI Taxonomy" id="412755"/>
    <lineage>
        <taxon>unclassified sequences</taxon>
        <taxon>metagenomes</taxon>
        <taxon>ecological metagenomes</taxon>
    </lineage>
</organism>
<comment type="caution">
    <text evidence="2">The sequence shown here is derived from an EMBL/GenBank/DDBJ whole genome shotgun (WGS) entry which is preliminary data.</text>
</comment>
<evidence type="ECO:0000256" key="1">
    <source>
        <dbReference type="SAM" id="MobiDB-lite"/>
    </source>
</evidence>